<keyword evidence="4 5" id="KW-0472">Membrane</keyword>
<feature type="transmembrane region" description="Helical" evidence="5">
    <location>
        <begin position="128"/>
        <end position="147"/>
    </location>
</feature>
<evidence type="ECO:0000313" key="7">
    <source>
        <dbReference type="EMBL" id="TAA47754.1"/>
    </source>
</evidence>
<comment type="caution">
    <text evidence="7">The sequence shown here is derived from an EMBL/GenBank/DDBJ whole genome shotgun (WGS) entry which is preliminary data.</text>
</comment>
<dbReference type="GO" id="GO:0016874">
    <property type="term" value="F:ligase activity"/>
    <property type="evidence" value="ECO:0007669"/>
    <property type="project" value="UniProtKB-KW"/>
</dbReference>
<feature type="transmembrane region" description="Helical" evidence="5">
    <location>
        <begin position="363"/>
        <end position="379"/>
    </location>
</feature>
<evidence type="ECO:0000256" key="4">
    <source>
        <dbReference type="ARBA" id="ARBA00023136"/>
    </source>
</evidence>
<evidence type="ECO:0000259" key="6">
    <source>
        <dbReference type="Pfam" id="PF04932"/>
    </source>
</evidence>
<dbReference type="InterPro" id="IPR051533">
    <property type="entry name" value="WaaL-like"/>
</dbReference>
<evidence type="ECO:0000256" key="3">
    <source>
        <dbReference type="ARBA" id="ARBA00022989"/>
    </source>
</evidence>
<feature type="transmembrane region" description="Helical" evidence="5">
    <location>
        <begin position="327"/>
        <end position="351"/>
    </location>
</feature>
<reference evidence="8" key="1">
    <citation type="submission" date="2019-02" db="EMBL/GenBank/DDBJ databases">
        <title>Draft genome sequence of Muricauda sp. 176CP4-71.</title>
        <authorList>
            <person name="Park J.-S."/>
        </authorList>
    </citation>
    <scope>NUCLEOTIDE SEQUENCE [LARGE SCALE GENOMIC DNA]</scope>
    <source>
        <strain evidence="8">176GS2-150</strain>
    </source>
</reference>
<evidence type="ECO:0000313" key="8">
    <source>
        <dbReference type="Proteomes" id="UP000292544"/>
    </source>
</evidence>
<keyword evidence="2 5" id="KW-0812">Transmembrane</keyword>
<dbReference type="InterPro" id="IPR007016">
    <property type="entry name" value="O-antigen_ligase-rel_domated"/>
</dbReference>
<feature type="domain" description="O-antigen ligase-related" evidence="6">
    <location>
        <begin position="201"/>
        <end position="343"/>
    </location>
</feature>
<evidence type="ECO:0000256" key="1">
    <source>
        <dbReference type="ARBA" id="ARBA00004141"/>
    </source>
</evidence>
<dbReference type="RefSeq" id="WP_130565317.1">
    <property type="nucleotide sequence ID" value="NZ_SHLY01000001.1"/>
</dbReference>
<evidence type="ECO:0000256" key="2">
    <source>
        <dbReference type="ARBA" id="ARBA00022692"/>
    </source>
</evidence>
<accession>A0ABY1WSN3</accession>
<sequence length="428" mass="48631">MASFMQQANLSRVLISAHFLLLMLITRCSLDPILNMTKVGGIGIGALLNLAVIAYGVVAFSKYRREIPLFLVKTWGIFLASGIISIILSPVMMQSVRSFASVVTYFVIFSLPFFLVRSRDDAKFLLRLIMLSSIIPIFYGLFEFVVFGGTNSVQGKRIFSTFSHPNIFAFYLVLVLSLSLFFLKSTQFKMSIRFRKWMLNAAIFGLVLLVLTKTRSAWAAFVMVVLVYGIMSEKKYLLYLAVAGGLAMLIPSIQERIVDIFSGNDADSLSSGEALNSYAWRKVVWESSWSYIENKPFLGHGYDTFKYYFLGFFPLEGEKIFDAHNVYVQIVFDMGFLGVLGYFCIFSCVLYRLFKYRRYDPKGGAVLIGLVCSYMLVGYSDNMLFYLSFNWYFWLVCGIFCALANRPELFTDSSENTLKTTNQTGHLE</sequence>
<evidence type="ECO:0000256" key="5">
    <source>
        <dbReference type="SAM" id="Phobius"/>
    </source>
</evidence>
<organism evidence="7 8">
    <name type="scientific">Corallincola spongiicola</name>
    <dbReference type="NCBI Taxonomy" id="2520508"/>
    <lineage>
        <taxon>Bacteria</taxon>
        <taxon>Pseudomonadati</taxon>
        <taxon>Pseudomonadota</taxon>
        <taxon>Gammaproteobacteria</taxon>
        <taxon>Alteromonadales</taxon>
        <taxon>Psychromonadaceae</taxon>
        <taxon>Corallincola</taxon>
    </lineage>
</organism>
<feature type="transmembrane region" description="Helical" evidence="5">
    <location>
        <begin position="167"/>
        <end position="185"/>
    </location>
</feature>
<keyword evidence="7" id="KW-0436">Ligase</keyword>
<comment type="subcellular location">
    <subcellularLocation>
        <location evidence="1">Membrane</location>
        <topology evidence="1">Multi-pass membrane protein</topology>
    </subcellularLocation>
</comment>
<dbReference type="Pfam" id="PF04932">
    <property type="entry name" value="Wzy_C"/>
    <property type="match status" value="1"/>
</dbReference>
<feature type="transmembrane region" description="Helical" evidence="5">
    <location>
        <begin position="197"/>
        <end position="230"/>
    </location>
</feature>
<feature type="transmembrane region" description="Helical" evidence="5">
    <location>
        <begin position="40"/>
        <end position="58"/>
    </location>
</feature>
<dbReference type="PANTHER" id="PTHR37422:SF13">
    <property type="entry name" value="LIPOPOLYSACCHARIDE BIOSYNTHESIS PROTEIN PA4999-RELATED"/>
    <property type="match status" value="1"/>
</dbReference>
<name>A0ABY1WSN3_9GAMM</name>
<feature type="transmembrane region" description="Helical" evidence="5">
    <location>
        <begin position="70"/>
        <end position="92"/>
    </location>
</feature>
<dbReference type="EMBL" id="SHLY01000001">
    <property type="protein sequence ID" value="TAA47754.1"/>
    <property type="molecule type" value="Genomic_DNA"/>
</dbReference>
<protein>
    <submittedName>
        <fullName evidence="7">O-antigen ligase family protein</fullName>
    </submittedName>
</protein>
<feature type="transmembrane region" description="Helical" evidence="5">
    <location>
        <begin position="98"/>
        <end position="116"/>
    </location>
</feature>
<gene>
    <name evidence="7" type="ORF">EXY25_00445</name>
</gene>
<feature type="transmembrane region" description="Helical" evidence="5">
    <location>
        <begin position="385"/>
        <end position="404"/>
    </location>
</feature>
<keyword evidence="8" id="KW-1185">Reference proteome</keyword>
<dbReference type="PANTHER" id="PTHR37422">
    <property type="entry name" value="TEICHURONIC ACID BIOSYNTHESIS PROTEIN TUAE"/>
    <property type="match status" value="1"/>
</dbReference>
<dbReference type="Proteomes" id="UP000292544">
    <property type="component" value="Unassembled WGS sequence"/>
</dbReference>
<proteinExistence type="predicted"/>
<keyword evidence="3 5" id="KW-1133">Transmembrane helix</keyword>